<feature type="compositionally biased region" description="Polar residues" evidence="5">
    <location>
        <begin position="362"/>
        <end position="381"/>
    </location>
</feature>
<feature type="coiled-coil region" evidence="4">
    <location>
        <begin position="593"/>
        <end position="627"/>
    </location>
</feature>
<name>A0A484M275_9ASTE</name>
<dbReference type="InterPro" id="IPR000571">
    <property type="entry name" value="Znf_CCCH"/>
</dbReference>
<dbReference type="CDD" id="cd12257">
    <property type="entry name" value="RRM1_RBM26_like"/>
    <property type="match status" value="1"/>
</dbReference>
<organism evidence="8 9">
    <name type="scientific">Cuscuta campestris</name>
    <dbReference type="NCBI Taxonomy" id="132261"/>
    <lineage>
        <taxon>Eukaryota</taxon>
        <taxon>Viridiplantae</taxon>
        <taxon>Streptophyta</taxon>
        <taxon>Embryophyta</taxon>
        <taxon>Tracheophyta</taxon>
        <taxon>Spermatophyta</taxon>
        <taxon>Magnoliopsida</taxon>
        <taxon>eudicotyledons</taxon>
        <taxon>Gunneridae</taxon>
        <taxon>Pentapetalae</taxon>
        <taxon>asterids</taxon>
        <taxon>lamiids</taxon>
        <taxon>Solanales</taxon>
        <taxon>Convolvulaceae</taxon>
        <taxon>Cuscuteae</taxon>
        <taxon>Cuscuta</taxon>
        <taxon>Cuscuta subgen. Grammica</taxon>
        <taxon>Cuscuta sect. Cleistogrammica</taxon>
    </lineage>
</organism>
<dbReference type="OrthoDB" id="443401at2759"/>
<dbReference type="InterPro" id="IPR035979">
    <property type="entry name" value="RBD_domain_sf"/>
</dbReference>
<dbReference type="PANTHER" id="PTHR14398">
    <property type="entry name" value="RNA RECOGNITION RRM/RNP DOMAIN"/>
    <property type="match status" value="1"/>
</dbReference>
<dbReference type="PROSITE" id="PS50102">
    <property type="entry name" value="RRM"/>
    <property type="match status" value="1"/>
</dbReference>
<evidence type="ECO:0000256" key="5">
    <source>
        <dbReference type="SAM" id="MobiDB-lite"/>
    </source>
</evidence>
<keyword evidence="9" id="KW-1185">Reference proteome</keyword>
<proteinExistence type="predicted"/>
<feature type="domain" description="C3H1-type" evidence="7">
    <location>
        <begin position="214"/>
        <end position="242"/>
    </location>
</feature>
<dbReference type="GO" id="GO:0003723">
    <property type="term" value="F:RNA binding"/>
    <property type="evidence" value="ECO:0007669"/>
    <property type="project" value="UniProtKB-UniRule"/>
</dbReference>
<dbReference type="InterPro" id="IPR045137">
    <property type="entry name" value="RBM26/27"/>
</dbReference>
<feature type="compositionally biased region" description="Polar residues" evidence="5">
    <location>
        <begin position="830"/>
        <end position="839"/>
    </location>
</feature>
<dbReference type="PROSITE" id="PS50103">
    <property type="entry name" value="ZF_C3H1"/>
    <property type="match status" value="1"/>
</dbReference>
<dbReference type="FunFam" id="3.30.70.330:FF:000719">
    <property type="entry name" value="Predicted protein"/>
    <property type="match status" value="1"/>
</dbReference>
<feature type="region of interest" description="Disordered" evidence="5">
    <location>
        <begin position="317"/>
        <end position="446"/>
    </location>
</feature>
<feature type="zinc finger region" description="C3H1-type" evidence="3">
    <location>
        <begin position="214"/>
        <end position="242"/>
    </location>
</feature>
<dbReference type="Proteomes" id="UP000595140">
    <property type="component" value="Unassembled WGS sequence"/>
</dbReference>
<keyword evidence="4" id="KW-0175">Coiled coil</keyword>
<evidence type="ECO:0000313" key="8">
    <source>
        <dbReference type="EMBL" id="VFQ82715.1"/>
    </source>
</evidence>
<evidence type="ECO:0000256" key="1">
    <source>
        <dbReference type="ARBA" id="ARBA00022884"/>
    </source>
</evidence>
<dbReference type="EMBL" id="OOIL02002391">
    <property type="protein sequence ID" value="VFQ82715.1"/>
    <property type="molecule type" value="Genomic_DNA"/>
</dbReference>
<dbReference type="AlphaFoldDB" id="A0A484M275"/>
<dbReference type="SUPFAM" id="SSF54928">
    <property type="entry name" value="RNA-binding domain, RBD"/>
    <property type="match status" value="2"/>
</dbReference>
<keyword evidence="1 2" id="KW-0694">RNA-binding</keyword>
<evidence type="ECO:0000256" key="4">
    <source>
        <dbReference type="SAM" id="Coils"/>
    </source>
</evidence>
<dbReference type="SMART" id="SM00360">
    <property type="entry name" value="RRM"/>
    <property type="match status" value="1"/>
</dbReference>
<protein>
    <recommendedName>
        <fullName evidence="10">C3H1-type domain-containing protein</fullName>
    </recommendedName>
</protein>
<sequence length="850" mass="93443">MELKVSSPKRALSPSDCNSDPEEEKEISEEEDDDRNHKHRRRDAQSESVEIHAFESVITRPCRKRNKPIGNGHMYRGSESYAFEKEGTAHFEKRRGINSLYRAQQDANPRIWPNQTLSRESGPVRGRGREPSIWGQHDSRFSPIDLTSQIGQQVPVPPGFFAGRGLPNVSNGPNSHWNSFGMIPRMPIAGLDPLHPLSLQGALRTPMNPAIGLGIPRQRCKDFEERGFCLRGDMCPMEHGINRIVIEDVQSLSQFNLPVTLPNAPLLGTATRQGALSALDPSSSLVNSKPHIKDGKFGMNNDGLRFSVAPIEGSLAEGADVYDPDQPLWTSVDETAPRMDHGSSNHGKPGLSDCYSTEHPTRSNLADTVSQGVWGRINSSKGKPEIKERVGPNIDSSSQIEREIKKEPYPSSSSGKNINLENLDSATTGTSFKSKNDSGRDSRKSSQKAHCTLFVSGIPQNDNRREAIISHFQKFGEVIDIYIPLKSDRAFVQFSKREAAEAALKAPDAVMGNRFIKLWWANRDNIPHNGVTSGNNAQIADPSMLIASAPPHLSVTYKGKESMQSVSKPISNILKPVVAGPAPQKKSEGLELLKELRKKQEMLDQKRNEFRRQLAEFEKQASGLIDESQTEDVAKNHKIESAADFTGFEASSSPKHDIAVLSEHTDAVPNSDISAHNALLSCSKSSSAVATPEPPSLKQSIRRSGSIGAPIFNRYKLDNRPVTFKINPPIPSGLANVALLMEHFSPFGEISSVELEEPEVEDKLDTSKISAQISFTSRLSAERAFLNAKSWQGHTMQFTWVQTSVNLKSCGGVKEIAPACSDLGVKENKSSYSQQNPDANTPEEDTTKCS</sequence>
<dbReference type="GO" id="GO:0008270">
    <property type="term" value="F:zinc ion binding"/>
    <property type="evidence" value="ECO:0007669"/>
    <property type="project" value="UniProtKB-KW"/>
</dbReference>
<reference evidence="8 9" key="1">
    <citation type="submission" date="2018-04" db="EMBL/GenBank/DDBJ databases">
        <authorList>
            <person name="Vogel A."/>
        </authorList>
    </citation>
    <scope>NUCLEOTIDE SEQUENCE [LARGE SCALE GENOMIC DNA]</scope>
</reference>
<feature type="domain" description="RRM" evidence="6">
    <location>
        <begin position="451"/>
        <end position="523"/>
    </location>
</feature>
<dbReference type="GO" id="GO:0005634">
    <property type="term" value="C:nucleus"/>
    <property type="evidence" value="ECO:0007669"/>
    <property type="project" value="TreeGrafter"/>
</dbReference>
<accession>A0A484M275</accession>
<keyword evidence="3" id="KW-0479">Metal-binding</keyword>
<dbReference type="PANTHER" id="PTHR14398:SF0">
    <property type="entry name" value="ZINC FINGER PROTEIN SWM"/>
    <property type="match status" value="1"/>
</dbReference>
<feature type="compositionally biased region" description="Polar residues" evidence="5">
    <location>
        <begin position="410"/>
        <end position="433"/>
    </location>
</feature>
<evidence type="ECO:0000259" key="7">
    <source>
        <dbReference type="PROSITE" id="PS50103"/>
    </source>
</evidence>
<keyword evidence="3" id="KW-0863">Zinc-finger</keyword>
<feature type="region of interest" description="Disordered" evidence="5">
    <location>
        <begin position="827"/>
        <end position="850"/>
    </location>
</feature>
<keyword evidence="3" id="KW-0862">Zinc</keyword>
<evidence type="ECO:0000256" key="3">
    <source>
        <dbReference type="PROSITE-ProRule" id="PRU00723"/>
    </source>
</evidence>
<evidence type="ECO:0008006" key="10">
    <source>
        <dbReference type="Google" id="ProtNLM"/>
    </source>
</evidence>
<dbReference type="InterPro" id="IPR000504">
    <property type="entry name" value="RRM_dom"/>
</dbReference>
<gene>
    <name evidence="8" type="ORF">CCAM_LOCUS24491</name>
</gene>
<feature type="region of interest" description="Disordered" evidence="5">
    <location>
        <begin position="1"/>
        <end position="47"/>
    </location>
</feature>
<evidence type="ECO:0000256" key="2">
    <source>
        <dbReference type="PROSITE-ProRule" id="PRU00176"/>
    </source>
</evidence>
<dbReference type="Gene3D" id="3.30.70.330">
    <property type="match status" value="2"/>
</dbReference>
<evidence type="ECO:0000259" key="6">
    <source>
        <dbReference type="PROSITE" id="PS50102"/>
    </source>
</evidence>
<evidence type="ECO:0000313" key="9">
    <source>
        <dbReference type="Proteomes" id="UP000595140"/>
    </source>
</evidence>
<feature type="compositionally biased region" description="Acidic residues" evidence="5">
    <location>
        <begin position="19"/>
        <end position="33"/>
    </location>
</feature>
<dbReference type="InterPro" id="IPR012677">
    <property type="entry name" value="Nucleotide-bd_a/b_plait_sf"/>
</dbReference>
<feature type="region of interest" description="Disordered" evidence="5">
    <location>
        <begin position="113"/>
        <end position="137"/>
    </location>
</feature>
<feature type="compositionally biased region" description="Basic and acidic residues" evidence="5">
    <location>
        <begin position="434"/>
        <end position="444"/>
    </location>
</feature>
<dbReference type="SMART" id="SM00356">
    <property type="entry name" value="ZnF_C3H1"/>
    <property type="match status" value="1"/>
</dbReference>
<dbReference type="Pfam" id="PF00076">
    <property type="entry name" value="RRM_1"/>
    <property type="match status" value="1"/>
</dbReference>